<dbReference type="PANTHER" id="PTHR34512">
    <property type="entry name" value="CELL SURFACE PROTEIN"/>
    <property type="match status" value="1"/>
</dbReference>
<feature type="domain" description="Pyrrolo-quinoline quinone repeat" evidence="3">
    <location>
        <begin position="309"/>
        <end position="421"/>
    </location>
</feature>
<dbReference type="SUPFAM" id="SSF50998">
    <property type="entry name" value="Quinoprotein alcohol dehydrogenase-like"/>
    <property type="match status" value="1"/>
</dbReference>
<comment type="caution">
    <text evidence="4">The sequence shown here is derived from an EMBL/GenBank/DDBJ whole genome shotgun (WGS) entry which is preliminary data.</text>
</comment>
<evidence type="ECO:0000313" key="5">
    <source>
        <dbReference type="Proteomes" id="UP001501570"/>
    </source>
</evidence>
<dbReference type="InterPro" id="IPR015943">
    <property type="entry name" value="WD40/YVTN_repeat-like_dom_sf"/>
</dbReference>
<dbReference type="Pfam" id="PF13360">
    <property type="entry name" value="PQQ_2"/>
    <property type="match status" value="2"/>
</dbReference>
<feature type="region of interest" description="Disordered" evidence="1">
    <location>
        <begin position="247"/>
        <end position="297"/>
    </location>
</feature>
<sequence>MAVRGMIELGVLEPGAEGSHLSRRHAIRRGSRLAAALLILALSLTLTGELGPASSRLRVLSTLPFAAGAQYIVDGDQIFVAQVGPGGNRVTGYDLRTGHRRWSTAVSALSTLVSLQTSEGVLVATMYAPGLDGDHTVALDEATGRLLWHNRYSMDMLAPGGRVLLAHAYAVDTGPVARQGVMLSEQLATVVEAVDLHSGAAAWSYELSAGCQHAVTGEPGSGTRMAVLCPDGDLRVVDLFSGRTLGTVRVPSADPDSADPDSADPDSADADPSDSDQGDFGSTEARSDPDPGDQVDAETLGLAPVLSTIGDRLLVGSDGNGSTRVIAYDSATLHPLWTVTGTGVTYGTYPCARLLCLSDDHGLTVLDPVTGRQRWQSPQHVAVEVPGGGLASQLPSALAGDVLVQPLGNSTAGLVVAGTGRSLLDLDGWQSIMGGTRLPIFARWPDLPDGRVWFGVVGAKPLAMSTIGFASDVLKGQCRAFGDYLVCETLGERLRVWRYFA</sequence>
<name>A0ABP9RMM5_9ACTN</name>
<dbReference type="PANTHER" id="PTHR34512:SF30">
    <property type="entry name" value="OUTER MEMBRANE PROTEIN ASSEMBLY FACTOR BAMB"/>
    <property type="match status" value="1"/>
</dbReference>
<dbReference type="InterPro" id="IPR002372">
    <property type="entry name" value="PQQ_rpt_dom"/>
</dbReference>
<evidence type="ECO:0000313" key="4">
    <source>
        <dbReference type="EMBL" id="GAA5181460.1"/>
    </source>
</evidence>
<keyword evidence="2" id="KW-1133">Transmembrane helix</keyword>
<dbReference type="InterPro" id="IPR011047">
    <property type="entry name" value="Quinoprotein_ADH-like_sf"/>
</dbReference>
<gene>
    <name evidence="4" type="ORF">GCM10023322_16200</name>
</gene>
<protein>
    <recommendedName>
        <fullName evidence="3">Pyrrolo-quinoline quinone repeat domain-containing protein</fullName>
    </recommendedName>
</protein>
<feature type="domain" description="Pyrrolo-quinoline quinone repeat" evidence="3">
    <location>
        <begin position="88"/>
        <end position="253"/>
    </location>
</feature>
<organism evidence="4 5">
    <name type="scientific">Rugosimonospora acidiphila</name>
    <dbReference type="NCBI Taxonomy" id="556531"/>
    <lineage>
        <taxon>Bacteria</taxon>
        <taxon>Bacillati</taxon>
        <taxon>Actinomycetota</taxon>
        <taxon>Actinomycetes</taxon>
        <taxon>Micromonosporales</taxon>
        <taxon>Micromonosporaceae</taxon>
        <taxon>Rugosimonospora</taxon>
    </lineage>
</organism>
<feature type="transmembrane region" description="Helical" evidence="2">
    <location>
        <begin position="33"/>
        <end position="51"/>
    </location>
</feature>
<evidence type="ECO:0000256" key="1">
    <source>
        <dbReference type="SAM" id="MobiDB-lite"/>
    </source>
</evidence>
<evidence type="ECO:0000259" key="3">
    <source>
        <dbReference type="Pfam" id="PF13360"/>
    </source>
</evidence>
<proteinExistence type="predicted"/>
<keyword evidence="5" id="KW-1185">Reference proteome</keyword>
<dbReference type="EMBL" id="BAABJQ010000004">
    <property type="protein sequence ID" value="GAA5181460.1"/>
    <property type="molecule type" value="Genomic_DNA"/>
</dbReference>
<keyword evidence="2" id="KW-0812">Transmembrane</keyword>
<dbReference type="Gene3D" id="2.130.10.10">
    <property type="entry name" value="YVTN repeat-like/Quinoprotein amine dehydrogenase"/>
    <property type="match status" value="2"/>
</dbReference>
<reference evidence="5" key="1">
    <citation type="journal article" date="2019" name="Int. J. Syst. Evol. Microbiol.">
        <title>The Global Catalogue of Microorganisms (GCM) 10K type strain sequencing project: providing services to taxonomists for standard genome sequencing and annotation.</title>
        <authorList>
            <consortium name="The Broad Institute Genomics Platform"/>
            <consortium name="The Broad Institute Genome Sequencing Center for Infectious Disease"/>
            <person name="Wu L."/>
            <person name="Ma J."/>
        </authorList>
    </citation>
    <scope>NUCLEOTIDE SEQUENCE [LARGE SCALE GENOMIC DNA]</scope>
    <source>
        <strain evidence="5">JCM 18304</strain>
    </source>
</reference>
<accession>A0ABP9RMM5</accession>
<keyword evidence="2" id="KW-0472">Membrane</keyword>
<feature type="compositionally biased region" description="Acidic residues" evidence="1">
    <location>
        <begin position="256"/>
        <end position="277"/>
    </location>
</feature>
<dbReference type="Proteomes" id="UP001501570">
    <property type="component" value="Unassembled WGS sequence"/>
</dbReference>
<evidence type="ECO:0000256" key="2">
    <source>
        <dbReference type="SAM" id="Phobius"/>
    </source>
</evidence>